<dbReference type="GO" id="GO:0005576">
    <property type="term" value="C:extracellular region"/>
    <property type="evidence" value="ECO:0007669"/>
    <property type="project" value="InterPro"/>
</dbReference>
<sequence length="372" mass="41733">MSRDFLLCTSPKIQNVLLETLNLSKERCVYTSEESLEECQQFDHLSDMAMGDKPGSPTGQLGDRPDKQDGEKRMQAKKDGDSKPADKSMKKDGTEKDNMGDTGRDGARNRDRPGGAREVTGMKSAQISSTETSSRPSSSESVKMALTFLAVGLASPESSGARTNRGWWPTRTCVTTTSIVLLRMMINPYHMSCTTVRCVMHHSNMCRVPRQDVSCTTVRRVMYHELVERMCRWTGNNYDLPHYDECHKYYDCTNSSAKVGENEADYVRTCKYPQLFSVRTGKCEDYGEVECGTRKEPLTPCEYMKCEDPDLASCVGFPDGDNVCRTKEGSPHYVTCRDQRTVEKHMCPLDSRGLFMQFAPGVRQCLPVDASA</sequence>
<feature type="domain" description="Chitin-binding type-2" evidence="2">
    <location>
        <begin position="228"/>
        <end position="293"/>
    </location>
</feature>
<dbReference type="Gene3D" id="2.170.140.10">
    <property type="entry name" value="Chitin binding domain"/>
    <property type="match status" value="1"/>
</dbReference>
<gene>
    <name evidence="3" type="ORF">RRG08_000336</name>
</gene>
<keyword evidence="4" id="KW-1185">Reference proteome</keyword>
<feature type="region of interest" description="Disordered" evidence="1">
    <location>
        <begin position="41"/>
        <end position="140"/>
    </location>
</feature>
<dbReference type="InterPro" id="IPR002557">
    <property type="entry name" value="Chitin-bd_dom"/>
</dbReference>
<dbReference type="AlphaFoldDB" id="A0AAE0Z9M3"/>
<name>A0AAE0Z9M3_9GAST</name>
<evidence type="ECO:0000313" key="4">
    <source>
        <dbReference type="Proteomes" id="UP001283361"/>
    </source>
</evidence>
<dbReference type="SUPFAM" id="SSF57625">
    <property type="entry name" value="Invertebrate chitin-binding proteins"/>
    <property type="match status" value="1"/>
</dbReference>
<protein>
    <recommendedName>
        <fullName evidence="2">Chitin-binding type-2 domain-containing protein</fullName>
    </recommendedName>
</protein>
<dbReference type="EMBL" id="JAWDGP010004306">
    <property type="protein sequence ID" value="KAK3765413.1"/>
    <property type="molecule type" value="Genomic_DNA"/>
</dbReference>
<evidence type="ECO:0000259" key="2">
    <source>
        <dbReference type="PROSITE" id="PS50940"/>
    </source>
</evidence>
<comment type="caution">
    <text evidence="3">The sequence shown here is derived from an EMBL/GenBank/DDBJ whole genome shotgun (WGS) entry which is preliminary data.</text>
</comment>
<accession>A0AAE0Z9M3</accession>
<evidence type="ECO:0000256" key="1">
    <source>
        <dbReference type="SAM" id="MobiDB-lite"/>
    </source>
</evidence>
<evidence type="ECO:0000313" key="3">
    <source>
        <dbReference type="EMBL" id="KAK3765413.1"/>
    </source>
</evidence>
<dbReference type="InterPro" id="IPR036508">
    <property type="entry name" value="Chitin-bd_dom_sf"/>
</dbReference>
<feature type="compositionally biased region" description="Basic and acidic residues" evidence="1">
    <location>
        <begin position="63"/>
        <end position="115"/>
    </location>
</feature>
<feature type="compositionally biased region" description="Low complexity" evidence="1">
    <location>
        <begin position="128"/>
        <end position="140"/>
    </location>
</feature>
<proteinExistence type="predicted"/>
<dbReference type="Proteomes" id="UP001283361">
    <property type="component" value="Unassembled WGS sequence"/>
</dbReference>
<dbReference type="GO" id="GO:0008061">
    <property type="term" value="F:chitin binding"/>
    <property type="evidence" value="ECO:0007669"/>
    <property type="project" value="InterPro"/>
</dbReference>
<organism evidence="3 4">
    <name type="scientific">Elysia crispata</name>
    <name type="common">lettuce slug</name>
    <dbReference type="NCBI Taxonomy" id="231223"/>
    <lineage>
        <taxon>Eukaryota</taxon>
        <taxon>Metazoa</taxon>
        <taxon>Spiralia</taxon>
        <taxon>Lophotrochozoa</taxon>
        <taxon>Mollusca</taxon>
        <taxon>Gastropoda</taxon>
        <taxon>Heterobranchia</taxon>
        <taxon>Euthyneura</taxon>
        <taxon>Panpulmonata</taxon>
        <taxon>Sacoglossa</taxon>
        <taxon>Placobranchoidea</taxon>
        <taxon>Plakobranchidae</taxon>
        <taxon>Elysia</taxon>
    </lineage>
</organism>
<dbReference type="PROSITE" id="PS50940">
    <property type="entry name" value="CHIT_BIND_II"/>
    <property type="match status" value="1"/>
</dbReference>
<reference evidence="3" key="1">
    <citation type="journal article" date="2023" name="G3 (Bethesda)">
        <title>A reference genome for the long-term kleptoplast-retaining sea slug Elysia crispata morphotype clarki.</title>
        <authorList>
            <person name="Eastman K.E."/>
            <person name="Pendleton A.L."/>
            <person name="Shaikh M.A."/>
            <person name="Suttiyut T."/>
            <person name="Ogas R."/>
            <person name="Tomko P."/>
            <person name="Gavelis G."/>
            <person name="Widhalm J.R."/>
            <person name="Wisecaver J.H."/>
        </authorList>
    </citation>
    <scope>NUCLEOTIDE SEQUENCE</scope>
    <source>
        <strain evidence="3">ECLA1</strain>
    </source>
</reference>